<dbReference type="Gene3D" id="2.30.30.240">
    <property type="entry name" value="PRC-barrel domain"/>
    <property type="match status" value="1"/>
</dbReference>
<dbReference type="PANTHER" id="PTHR36505">
    <property type="entry name" value="BLR1072 PROTEIN"/>
    <property type="match status" value="1"/>
</dbReference>
<organism evidence="4 5">
    <name type="scientific">Paracoccus aestuarii</name>
    <dbReference type="NCBI Taxonomy" id="453842"/>
    <lineage>
        <taxon>Bacteria</taxon>
        <taxon>Pseudomonadati</taxon>
        <taxon>Pseudomonadota</taxon>
        <taxon>Alphaproteobacteria</taxon>
        <taxon>Rhodobacterales</taxon>
        <taxon>Paracoccaceae</taxon>
        <taxon>Paracoccus</taxon>
    </lineage>
</organism>
<keyword evidence="5" id="KW-1185">Reference proteome</keyword>
<proteinExistence type="predicted"/>
<reference evidence="4 5" key="1">
    <citation type="submission" date="2018-09" db="EMBL/GenBank/DDBJ databases">
        <title>Paracoccus onubensis nov. sp. a moderate halophilic bacterium isolated from Gruta de las Maravillas (Aracena, Spain).</title>
        <authorList>
            <person name="Jurado V."/>
            <person name="Gutierrez-Patricio S."/>
            <person name="Gonzalez-Pimentel J.L."/>
            <person name="Laiz L."/>
            <person name="Saiz-Jimenez C."/>
        </authorList>
    </citation>
    <scope>NUCLEOTIDE SEQUENCE [LARGE SCALE GENOMIC DNA]</scope>
    <source>
        <strain evidence="4 5">DSM 19484</strain>
    </source>
</reference>
<evidence type="ECO:0000259" key="3">
    <source>
        <dbReference type="Pfam" id="PF05239"/>
    </source>
</evidence>
<evidence type="ECO:0000256" key="2">
    <source>
        <dbReference type="SAM" id="SignalP"/>
    </source>
</evidence>
<dbReference type="Proteomes" id="UP000285530">
    <property type="component" value="Unassembled WGS sequence"/>
</dbReference>
<dbReference type="InterPro" id="IPR011033">
    <property type="entry name" value="PRC_barrel-like_sf"/>
</dbReference>
<dbReference type="Pfam" id="PF05239">
    <property type="entry name" value="PRC"/>
    <property type="match status" value="1"/>
</dbReference>
<dbReference type="PANTHER" id="PTHR36505:SF1">
    <property type="entry name" value="BLR1072 PROTEIN"/>
    <property type="match status" value="1"/>
</dbReference>
<feature type="region of interest" description="Disordered" evidence="1">
    <location>
        <begin position="198"/>
        <end position="295"/>
    </location>
</feature>
<feature type="chain" id="PRO_5019317588" evidence="2">
    <location>
        <begin position="22"/>
        <end position="295"/>
    </location>
</feature>
<evidence type="ECO:0000313" key="4">
    <source>
        <dbReference type="EMBL" id="RJL01428.1"/>
    </source>
</evidence>
<feature type="compositionally biased region" description="Low complexity" evidence="1">
    <location>
        <begin position="232"/>
        <end position="243"/>
    </location>
</feature>
<dbReference type="OrthoDB" id="7876889at2"/>
<dbReference type="EMBL" id="QZEV01000068">
    <property type="protein sequence ID" value="RJL01428.1"/>
    <property type="molecule type" value="Genomic_DNA"/>
</dbReference>
<evidence type="ECO:0000313" key="5">
    <source>
        <dbReference type="Proteomes" id="UP000285530"/>
    </source>
</evidence>
<dbReference type="AlphaFoldDB" id="A0A418ZUF3"/>
<dbReference type="RefSeq" id="WP_119886868.1">
    <property type="nucleotide sequence ID" value="NZ_CP067169.1"/>
</dbReference>
<dbReference type="SUPFAM" id="SSF50346">
    <property type="entry name" value="PRC-barrel domain"/>
    <property type="match status" value="1"/>
</dbReference>
<name>A0A418ZUF3_9RHOB</name>
<sequence length="295" mass="29971">MHKLLLTTTLVLPLSMGAAFAQDTAPATEPADAPMTDMGTAPAADPMADPMAETTSDDAAEAAAAEAAAGKVEVEQAANEWRVDWITGTTVNAPDGTSIGSINDVIINGETGEMKAVIVGVGGFLGIGEKQIALPWADLTINSDAQEITADLTREEADAAPEYVFRDRDTGAGMMTDPAGDPAMAPAADPMATGADPMATGADPMAAEQPADPMATGGMGGEPMTDDPAMNDTGMDDTGMTTEDTLETAPEPQTEDAAMPPADPTADGMTSQPQDGMGDGTQDQPEADPNSPVTN</sequence>
<keyword evidence="2" id="KW-0732">Signal</keyword>
<accession>A0A418ZUF3</accession>
<feature type="compositionally biased region" description="Low complexity" evidence="1">
    <location>
        <begin position="25"/>
        <end position="52"/>
    </location>
</feature>
<protein>
    <submittedName>
        <fullName evidence="4">PRC-barrel domain containing protein</fullName>
    </submittedName>
</protein>
<feature type="signal peptide" evidence="2">
    <location>
        <begin position="1"/>
        <end position="21"/>
    </location>
</feature>
<feature type="domain" description="PRC-barrel" evidence="3">
    <location>
        <begin position="87"/>
        <end position="155"/>
    </location>
</feature>
<feature type="region of interest" description="Disordered" evidence="1">
    <location>
        <begin position="25"/>
        <end position="68"/>
    </location>
</feature>
<comment type="caution">
    <text evidence="4">The sequence shown here is derived from an EMBL/GenBank/DDBJ whole genome shotgun (WGS) entry which is preliminary data.</text>
</comment>
<gene>
    <name evidence="4" type="ORF">D3P06_12505</name>
</gene>
<dbReference type="InterPro" id="IPR027275">
    <property type="entry name" value="PRC-brl_dom"/>
</dbReference>
<evidence type="ECO:0000256" key="1">
    <source>
        <dbReference type="SAM" id="MobiDB-lite"/>
    </source>
</evidence>
<feature type="compositionally biased region" description="Low complexity" evidence="1">
    <location>
        <begin position="256"/>
        <end position="267"/>
    </location>
</feature>